<dbReference type="InterPro" id="IPR036388">
    <property type="entry name" value="WH-like_DNA-bd_sf"/>
</dbReference>
<feature type="domain" description="HTH marR-type" evidence="1">
    <location>
        <begin position="5"/>
        <end position="141"/>
    </location>
</feature>
<dbReference type="AlphaFoldDB" id="A0A931CDY8"/>
<keyword evidence="3" id="KW-1185">Reference proteome</keyword>
<comment type="caution">
    <text evidence="2">The sequence shown here is derived from an EMBL/GenBank/DDBJ whole genome shotgun (WGS) entry which is preliminary data.</text>
</comment>
<dbReference type="PANTHER" id="PTHR33164:SF43">
    <property type="entry name" value="HTH-TYPE TRANSCRIPTIONAL REPRESSOR YETL"/>
    <property type="match status" value="1"/>
</dbReference>
<dbReference type="InterPro" id="IPR036390">
    <property type="entry name" value="WH_DNA-bd_sf"/>
</dbReference>
<dbReference type="SMART" id="SM00347">
    <property type="entry name" value="HTH_MARR"/>
    <property type="match status" value="1"/>
</dbReference>
<dbReference type="InterPro" id="IPR039422">
    <property type="entry name" value="MarR/SlyA-like"/>
</dbReference>
<dbReference type="PROSITE" id="PS50995">
    <property type="entry name" value="HTH_MARR_2"/>
    <property type="match status" value="1"/>
</dbReference>
<dbReference type="Gene3D" id="1.10.10.10">
    <property type="entry name" value="Winged helix-like DNA-binding domain superfamily/Winged helix DNA-binding domain"/>
    <property type="match status" value="1"/>
</dbReference>
<sequence length="144" mass="15846">MSDTDVAAWAALLRVHAALVPLLDRELQSACGLPLTWYDVLLELNYAPDRRLSMGELGQKAVVSRTRVSRVVDALADAGLATRESNPDDRRSAYATITEAGRERLRGAAPVYLEGIRKHFTSQMTAEESRVVAGALEKVLKRQL</sequence>
<dbReference type="SUPFAM" id="SSF46785">
    <property type="entry name" value="Winged helix' DNA-binding domain"/>
    <property type="match status" value="1"/>
</dbReference>
<reference evidence="2" key="1">
    <citation type="submission" date="2020-11" db="EMBL/GenBank/DDBJ databases">
        <title>Isolation and identification of active actinomycetes.</title>
        <authorList>
            <person name="Sun X."/>
        </authorList>
    </citation>
    <scope>NUCLEOTIDE SEQUENCE</scope>
    <source>
        <strain evidence="2">NEAU-A11</strain>
    </source>
</reference>
<organism evidence="2 3">
    <name type="scientific">Actinoplanes aureus</name>
    <dbReference type="NCBI Taxonomy" id="2792083"/>
    <lineage>
        <taxon>Bacteria</taxon>
        <taxon>Bacillati</taxon>
        <taxon>Actinomycetota</taxon>
        <taxon>Actinomycetes</taxon>
        <taxon>Micromonosporales</taxon>
        <taxon>Micromonosporaceae</taxon>
        <taxon>Actinoplanes</taxon>
    </lineage>
</organism>
<gene>
    <name evidence="2" type="ORF">I4J89_43735</name>
</gene>
<dbReference type="GO" id="GO:0003700">
    <property type="term" value="F:DNA-binding transcription factor activity"/>
    <property type="evidence" value="ECO:0007669"/>
    <property type="project" value="InterPro"/>
</dbReference>
<name>A0A931CDY8_9ACTN</name>
<dbReference type="GO" id="GO:0006950">
    <property type="term" value="P:response to stress"/>
    <property type="evidence" value="ECO:0007669"/>
    <property type="project" value="TreeGrafter"/>
</dbReference>
<evidence type="ECO:0000313" key="2">
    <source>
        <dbReference type="EMBL" id="MBG0568359.1"/>
    </source>
</evidence>
<dbReference type="EMBL" id="JADQTO010000037">
    <property type="protein sequence ID" value="MBG0568359.1"/>
    <property type="molecule type" value="Genomic_DNA"/>
</dbReference>
<accession>A0A931CDY8</accession>
<proteinExistence type="predicted"/>
<protein>
    <submittedName>
        <fullName evidence="2">MarR family transcriptional regulator</fullName>
    </submittedName>
</protein>
<evidence type="ECO:0000313" key="3">
    <source>
        <dbReference type="Proteomes" id="UP000598146"/>
    </source>
</evidence>
<dbReference type="PANTHER" id="PTHR33164">
    <property type="entry name" value="TRANSCRIPTIONAL REGULATOR, MARR FAMILY"/>
    <property type="match status" value="1"/>
</dbReference>
<dbReference type="RefSeq" id="WP_196420134.1">
    <property type="nucleotide sequence ID" value="NZ_JADQTO010000037.1"/>
</dbReference>
<dbReference type="InterPro" id="IPR000835">
    <property type="entry name" value="HTH_MarR-typ"/>
</dbReference>
<dbReference type="Proteomes" id="UP000598146">
    <property type="component" value="Unassembled WGS sequence"/>
</dbReference>
<dbReference type="Pfam" id="PF12802">
    <property type="entry name" value="MarR_2"/>
    <property type="match status" value="1"/>
</dbReference>
<evidence type="ECO:0000259" key="1">
    <source>
        <dbReference type="PROSITE" id="PS50995"/>
    </source>
</evidence>
<dbReference type="PRINTS" id="PR00598">
    <property type="entry name" value="HTHMARR"/>
</dbReference>